<reference evidence="2" key="1">
    <citation type="journal article" date="2023" name="GigaByte">
        <title>Genome assembly of the bearded iris, Iris pallida Lam.</title>
        <authorList>
            <person name="Bruccoleri R.E."/>
            <person name="Oakeley E.J."/>
            <person name="Faust A.M.E."/>
            <person name="Altorfer M."/>
            <person name="Dessus-Babus S."/>
            <person name="Burckhardt D."/>
            <person name="Oertli M."/>
            <person name="Naumann U."/>
            <person name="Petersen F."/>
            <person name="Wong J."/>
        </authorList>
    </citation>
    <scope>NUCLEOTIDE SEQUENCE</scope>
    <source>
        <strain evidence="2">GSM-AAB239-AS_SAM_17_03QT</strain>
    </source>
</reference>
<dbReference type="AlphaFoldDB" id="A0AAX6GAR9"/>
<evidence type="ECO:0000313" key="2">
    <source>
        <dbReference type="EMBL" id="KAJ6825385.1"/>
    </source>
</evidence>
<feature type="signal peptide" evidence="1">
    <location>
        <begin position="1"/>
        <end position="26"/>
    </location>
</feature>
<keyword evidence="1" id="KW-0732">Signal</keyword>
<name>A0AAX6GAR9_IRIPA</name>
<reference evidence="2" key="2">
    <citation type="submission" date="2023-04" db="EMBL/GenBank/DDBJ databases">
        <authorList>
            <person name="Bruccoleri R.E."/>
            <person name="Oakeley E.J."/>
            <person name="Faust A.-M."/>
            <person name="Dessus-Babus S."/>
            <person name="Altorfer M."/>
            <person name="Burckhardt D."/>
            <person name="Oertli M."/>
            <person name="Naumann U."/>
            <person name="Petersen F."/>
            <person name="Wong J."/>
        </authorList>
    </citation>
    <scope>NUCLEOTIDE SEQUENCE</scope>
    <source>
        <strain evidence="2">GSM-AAB239-AS_SAM_17_03QT</strain>
        <tissue evidence="2">Leaf</tissue>
    </source>
</reference>
<comment type="caution">
    <text evidence="2">The sequence shown here is derived from an EMBL/GenBank/DDBJ whole genome shotgun (WGS) entry which is preliminary data.</text>
</comment>
<evidence type="ECO:0000313" key="3">
    <source>
        <dbReference type="Proteomes" id="UP001140949"/>
    </source>
</evidence>
<sequence>MRRRRTELGFLLAVAFFVPSIPSAAAVEGFFYSGGGGGKRSLLGFRETKGNSSFQCSPSGPCTATTTRRRYPFLKTLWRICENGSLRNTHLGHSSVETCSVC</sequence>
<accession>A0AAX6GAR9</accession>
<dbReference type="Proteomes" id="UP001140949">
    <property type="component" value="Unassembled WGS sequence"/>
</dbReference>
<evidence type="ECO:0008006" key="4">
    <source>
        <dbReference type="Google" id="ProtNLM"/>
    </source>
</evidence>
<dbReference type="EMBL" id="JANAVB010021600">
    <property type="protein sequence ID" value="KAJ6825385.1"/>
    <property type="molecule type" value="Genomic_DNA"/>
</dbReference>
<protein>
    <recommendedName>
        <fullName evidence="4">Secreted protein</fullName>
    </recommendedName>
</protein>
<proteinExistence type="predicted"/>
<organism evidence="2 3">
    <name type="scientific">Iris pallida</name>
    <name type="common">Sweet iris</name>
    <dbReference type="NCBI Taxonomy" id="29817"/>
    <lineage>
        <taxon>Eukaryota</taxon>
        <taxon>Viridiplantae</taxon>
        <taxon>Streptophyta</taxon>
        <taxon>Embryophyta</taxon>
        <taxon>Tracheophyta</taxon>
        <taxon>Spermatophyta</taxon>
        <taxon>Magnoliopsida</taxon>
        <taxon>Liliopsida</taxon>
        <taxon>Asparagales</taxon>
        <taxon>Iridaceae</taxon>
        <taxon>Iridoideae</taxon>
        <taxon>Irideae</taxon>
        <taxon>Iris</taxon>
    </lineage>
</organism>
<gene>
    <name evidence="2" type="ORF">M6B38_375880</name>
</gene>
<feature type="chain" id="PRO_5043915303" description="Secreted protein" evidence="1">
    <location>
        <begin position="27"/>
        <end position="102"/>
    </location>
</feature>
<evidence type="ECO:0000256" key="1">
    <source>
        <dbReference type="SAM" id="SignalP"/>
    </source>
</evidence>
<keyword evidence="3" id="KW-1185">Reference proteome</keyword>